<gene>
    <name evidence="2" type="ORF">Aph01nite_42060</name>
</gene>
<organism evidence="2 3">
    <name type="scientific">Acrocarpospora phusangensis</name>
    <dbReference type="NCBI Taxonomy" id="1070424"/>
    <lineage>
        <taxon>Bacteria</taxon>
        <taxon>Bacillati</taxon>
        <taxon>Actinomycetota</taxon>
        <taxon>Actinomycetes</taxon>
        <taxon>Streptosporangiales</taxon>
        <taxon>Streptosporangiaceae</taxon>
        <taxon>Acrocarpospora</taxon>
    </lineage>
</organism>
<name>A0A919QDE3_9ACTN</name>
<keyword evidence="1" id="KW-0472">Membrane</keyword>
<comment type="caution">
    <text evidence="2">The sequence shown here is derived from an EMBL/GenBank/DDBJ whole genome shotgun (WGS) entry which is preliminary data.</text>
</comment>
<dbReference type="Proteomes" id="UP000640052">
    <property type="component" value="Unassembled WGS sequence"/>
</dbReference>
<reference evidence="2" key="1">
    <citation type="submission" date="2021-01" db="EMBL/GenBank/DDBJ databases">
        <title>Whole genome shotgun sequence of Acrocarpospora phusangensis NBRC 108782.</title>
        <authorList>
            <person name="Komaki H."/>
            <person name="Tamura T."/>
        </authorList>
    </citation>
    <scope>NUCLEOTIDE SEQUENCE</scope>
    <source>
        <strain evidence="2">NBRC 108782</strain>
    </source>
</reference>
<sequence>MIKMMRENGLTSQHMYLAGFASVALSATTWLMSNLNQGRGMSRTDHWGIFMGEWAPTFFALGIALRLEEMQDGRHDMMGKSREGMERQMAGNARMSSPA</sequence>
<evidence type="ECO:0000256" key="1">
    <source>
        <dbReference type="SAM" id="Phobius"/>
    </source>
</evidence>
<keyword evidence="3" id="KW-1185">Reference proteome</keyword>
<dbReference type="RefSeq" id="WP_204042587.1">
    <property type="nucleotide sequence ID" value="NZ_BOOA01000033.1"/>
</dbReference>
<feature type="transmembrane region" description="Helical" evidence="1">
    <location>
        <begin position="47"/>
        <end position="67"/>
    </location>
</feature>
<dbReference type="EMBL" id="BOOA01000033">
    <property type="protein sequence ID" value="GIH25896.1"/>
    <property type="molecule type" value="Genomic_DNA"/>
</dbReference>
<dbReference type="AlphaFoldDB" id="A0A919QDE3"/>
<evidence type="ECO:0000313" key="3">
    <source>
        <dbReference type="Proteomes" id="UP000640052"/>
    </source>
</evidence>
<protein>
    <submittedName>
        <fullName evidence="2">Uncharacterized protein</fullName>
    </submittedName>
</protein>
<keyword evidence="1" id="KW-1133">Transmembrane helix</keyword>
<proteinExistence type="predicted"/>
<keyword evidence="1" id="KW-0812">Transmembrane</keyword>
<accession>A0A919QDE3</accession>
<feature type="transmembrane region" description="Helical" evidence="1">
    <location>
        <begin position="15"/>
        <end position="35"/>
    </location>
</feature>
<evidence type="ECO:0000313" key="2">
    <source>
        <dbReference type="EMBL" id="GIH25896.1"/>
    </source>
</evidence>